<dbReference type="Proteomes" id="UP000594262">
    <property type="component" value="Unplaced"/>
</dbReference>
<dbReference type="GO" id="GO:0005509">
    <property type="term" value="F:calcium ion binding"/>
    <property type="evidence" value="ECO:0007669"/>
    <property type="project" value="InterPro"/>
</dbReference>
<dbReference type="GO" id="GO:0005886">
    <property type="term" value="C:plasma membrane"/>
    <property type="evidence" value="ECO:0007669"/>
    <property type="project" value="TreeGrafter"/>
</dbReference>
<evidence type="ECO:0000256" key="1">
    <source>
        <dbReference type="ARBA" id="ARBA00022536"/>
    </source>
</evidence>
<dbReference type="GO" id="GO:0009986">
    <property type="term" value="C:cell surface"/>
    <property type="evidence" value="ECO:0007669"/>
    <property type="project" value="TreeGrafter"/>
</dbReference>
<keyword evidence="2 9" id="KW-0732">Signal</keyword>
<dbReference type="SUPFAM" id="SSF57196">
    <property type="entry name" value="EGF/Laminin"/>
    <property type="match status" value="1"/>
</dbReference>
<dbReference type="InterPro" id="IPR001881">
    <property type="entry name" value="EGF-like_Ca-bd_dom"/>
</dbReference>
<dbReference type="Pfam" id="PF07699">
    <property type="entry name" value="Ephrin_rec_like"/>
    <property type="match status" value="3"/>
</dbReference>
<evidence type="ECO:0000313" key="12">
    <source>
        <dbReference type="Proteomes" id="UP000594262"/>
    </source>
</evidence>
<feature type="domain" description="EGF-like" evidence="10">
    <location>
        <begin position="926"/>
        <end position="962"/>
    </location>
</feature>
<dbReference type="SMART" id="SM00179">
    <property type="entry name" value="EGF_CA"/>
    <property type="match status" value="4"/>
</dbReference>
<feature type="domain" description="EGF-like" evidence="10">
    <location>
        <begin position="846"/>
        <end position="883"/>
    </location>
</feature>
<proteinExistence type="predicted"/>
<feature type="domain" description="EGF-like" evidence="10">
    <location>
        <begin position="965"/>
        <end position="1006"/>
    </location>
</feature>
<keyword evidence="8" id="KW-0812">Transmembrane</keyword>
<evidence type="ECO:0000256" key="2">
    <source>
        <dbReference type="ARBA" id="ARBA00022729"/>
    </source>
</evidence>
<reference evidence="11" key="1">
    <citation type="submission" date="2021-01" db="UniProtKB">
        <authorList>
            <consortium name="EnsemblMetazoa"/>
        </authorList>
    </citation>
    <scope>IDENTIFICATION</scope>
</reference>
<dbReference type="PROSITE" id="PS01186">
    <property type="entry name" value="EGF_2"/>
    <property type="match status" value="3"/>
</dbReference>
<dbReference type="PROSITE" id="PS00022">
    <property type="entry name" value="EGF_1"/>
    <property type="match status" value="5"/>
</dbReference>
<evidence type="ECO:0000313" key="11">
    <source>
        <dbReference type="EnsemblMetazoa" id="CLYHEMP001955.1"/>
    </source>
</evidence>
<evidence type="ECO:0000256" key="6">
    <source>
        <dbReference type="PROSITE-ProRule" id="PRU00076"/>
    </source>
</evidence>
<organism evidence="11 12">
    <name type="scientific">Clytia hemisphaerica</name>
    <dbReference type="NCBI Taxonomy" id="252671"/>
    <lineage>
        <taxon>Eukaryota</taxon>
        <taxon>Metazoa</taxon>
        <taxon>Cnidaria</taxon>
        <taxon>Hydrozoa</taxon>
        <taxon>Hydroidolina</taxon>
        <taxon>Leptothecata</taxon>
        <taxon>Obeliida</taxon>
        <taxon>Clytiidae</taxon>
        <taxon>Clytia</taxon>
    </lineage>
</organism>
<evidence type="ECO:0000256" key="3">
    <source>
        <dbReference type="ARBA" id="ARBA00022737"/>
    </source>
</evidence>
<dbReference type="GO" id="GO:0007219">
    <property type="term" value="P:Notch signaling pathway"/>
    <property type="evidence" value="ECO:0007669"/>
    <property type="project" value="TreeGrafter"/>
</dbReference>
<feature type="transmembrane region" description="Helical" evidence="8">
    <location>
        <begin position="1235"/>
        <end position="1258"/>
    </location>
</feature>
<keyword evidence="8" id="KW-0472">Membrane</keyword>
<dbReference type="Gene3D" id="2.10.25.10">
    <property type="entry name" value="Laminin"/>
    <property type="match status" value="4"/>
</dbReference>
<accession>A0A7M5TUB7</accession>
<dbReference type="InterPro" id="IPR051355">
    <property type="entry name" value="Notch/Slit_guidance"/>
</dbReference>
<keyword evidence="12" id="KW-1185">Reference proteome</keyword>
<feature type="disulfide bond" evidence="6">
    <location>
        <begin position="914"/>
        <end position="923"/>
    </location>
</feature>
<keyword evidence="1 6" id="KW-0245">EGF-like domain</keyword>
<sequence>MSIRWHWLLPIIFIYNSFAAIDFCHSLARSDANSRNANWFPETCTTQDSERGGRCYMKCLPGFSIKPNALASLDCLKINSTTWSRFESEICVRDQFCPPLGSSIYQNNCRFPNIKPGVSCHMNYSTCPYERMVGPSILKCQSNLTWSEGGTYCKDEFSVTLTCPTVQSLVEVDPQSNTKDARKIIPLPTVTGLSPSQVISPDLNVGVGYQNLKFSINESIGVEKSCFVRFTVTDKEPPVPISCTEEQEQVIQAGKRGKMVIGKCVFHDNVNGDINGTFNNRVSADGSIAPGVYEHSFFMAEDSERNNARVYQKYIVHEKKCEHDGPLSDTIELEKMQHLFRVKCKNATFQSYIYNMYQFRSQIPVEALKLFVYCSNANFTKFSPILECFPTVKPDNDTKKCEDGSVLNEGPNLICIPCPRGFEFISNSTGTFCQKCPTNTSTDGLGSLNGCKPCPSSQMTVGGLPVCKYICKGGESYEGGRCNLCQTGFYADQGTTSCTKCPSGKTTLSERSTSVHHCLPGLTVTSNNGTIDNLIVLKNTSTYVRFDITGIAENQLHQNMAIRFQGDFSLLCTEGYVQIIGYFEEFKTNVTDRLCGDKAKGNVLFKLRPWRQTSLQIFSNNNTNEIKLKYAYSVCKAGQYHNLTTQQCTDCQQGTYQNKQNQYSCQRCAAGKTNYGPRMTTCVKPCPSGFGGEGLQCKPCPIGTFEENRLCKQCPNGQSTRFERSTSCEKACSKGEYLNADNTCSKCAYGRYQPLERHSQRECLYCPKDKTTIKMGSDTIGDCFLGKDQCKYEGQYYNTTLNSCQDCPIASYKEASGFTSTQCTRCADGETTKQEASIRPSDCIPISTPCQQHNPCQFPGQCVDKNGNATCVCPRYYTGQFCEKLDGPCKDVDCNNGSCVPFPNSKYVEHVCICKPGFTGKKCESAHDPCEPNPCYNSNCTNTKPGDYNCSCPLYWGGKRCEKRLYSPCMNASNCNTRHARCTEDPNVHGKFECKCYQGYEGPNCNKEIDWCEKFPCHPNNTARCRPLGDGTRECHCKTGFAGKTCQNVKDCGIGQFYHDERCCDCLPGKYHDNSNTVAQCTKCPDGLTTFLRGSRTAQDCKDVSKEEYLVASFRLPQHTYQGPYDPNDDSCGYLGDTFEQTLFELLKKGTVNSTKGVHLINFRKPPDNKEGLLMVFKVYGNIKTNEKELTKIERTASVGQYWVDAASLDIIETKKGSTTTPPTDEKDKDGLSTAAIIGIVIGILVLVALIVLLAVWLRGGLASKLQAKRKSFRSVSPNGSNGSNEHSQLSMKEKTTYNGAS</sequence>
<dbReference type="CDD" id="cd00054">
    <property type="entry name" value="EGF_CA"/>
    <property type="match status" value="2"/>
</dbReference>
<dbReference type="EnsemblMetazoa" id="CLYHEMT001955.1">
    <property type="protein sequence ID" value="CLYHEMP001955.1"/>
    <property type="gene ID" value="CLYHEMG001955"/>
</dbReference>
<feature type="chain" id="PRO_5029544625" description="EGF-like domain-containing protein" evidence="9">
    <location>
        <begin position="20"/>
        <end position="1302"/>
    </location>
</feature>
<dbReference type="InterPro" id="IPR011641">
    <property type="entry name" value="Tyr-kin_ephrin_A/B_rcpt-like"/>
</dbReference>
<evidence type="ECO:0000256" key="5">
    <source>
        <dbReference type="ARBA" id="ARBA00023180"/>
    </source>
</evidence>
<evidence type="ECO:0000256" key="4">
    <source>
        <dbReference type="ARBA" id="ARBA00023157"/>
    </source>
</evidence>
<keyword evidence="3" id="KW-0677">Repeat</keyword>
<dbReference type="InterPro" id="IPR000742">
    <property type="entry name" value="EGF"/>
</dbReference>
<dbReference type="InterPro" id="IPR009030">
    <property type="entry name" value="Growth_fac_rcpt_cys_sf"/>
</dbReference>
<feature type="disulfide bond" evidence="6">
    <location>
        <begin position="930"/>
        <end position="940"/>
    </location>
</feature>
<dbReference type="SMART" id="SM01411">
    <property type="entry name" value="Ephrin_rec_like"/>
    <property type="match status" value="7"/>
</dbReference>
<dbReference type="GO" id="GO:0043235">
    <property type="term" value="C:receptor complex"/>
    <property type="evidence" value="ECO:0007669"/>
    <property type="project" value="TreeGrafter"/>
</dbReference>
<dbReference type="SMART" id="SM00181">
    <property type="entry name" value="EGF"/>
    <property type="match status" value="8"/>
</dbReference>
<dbReference type="PANTHER" id="PTHR45836:SF23">
    <property type="entry name" value="NEUROGENIC LOCUS NOTCH HOMOLOG PROTEIN 1"/>
    <property type="match status" value="1"/>
</dbReference>
<feature type="signal peptide" evidence="9">
    <location>
        <begin position="1"/>
        <end position="19"/>
    </location>
</feature>
<dbReference type="OrthoDB" id="6162209at2759"/>
<dbReference type="PROSITE" id="PS50026">
    <property type="entry name" value="EGF_3"/>
    <property type="match status" value="5"/>
</dbReference>
<feature type="disulfide bond" evidence="6">
    <location>
        <begin position="996"/>
        <end position="1005"/>
    </location>
</feature>
<feature type="domain" description="EGF-like" evidence="10">
    <location>
        <begin position="1008"/>
        <end position="1047"/>
    </location>
</feature>
<feature type="region of interest" description="Disordered" evidence="7">
    <location>
        <begin position="1273"/>
        <end position="1302"/>
    </location>
</feature>
<evidence type="ECO:0000259" key="10">
    <source>
        <dbReference type="PROSITE" id="PS50026"/>
    </source>
</evidence>
<evidence type="ECO:0000256" key="8">
    <source>
        <dbReference type="SAM" id="Phobius"/>
    </source>
</evidence>
<feature type="domain" description="EGF-like" evidence="10">
    <location>
        <begin position="885"/>
        <end position="924"/>
    </location>
</feature>
<feature type="disulfide bond" evidence="6">
    <location>
        <begin position="1037"/>
        <end position="1046"/>
    </location>
</feature>
<feature type="compositionally biased region" description="Polar residues" evidence="7">
    <location>
        <begin position="1274"/>
        <end position="1302"/>
    </location>
</feature>
<dbReference type="RefSeq" id="XP_066936244.1">
    <property type="nucleotide sequence ID" value="XM_067080143.1"/>
</dbReference>
<keyword evidence="8" id="KW-1133">Transmembrane helix</keyword>
<dbReference type="Gene3D" id="2.10.50.10">
    <property type="entry name" value="Tumor Necrosis Factor Receptor, subunit A, domain 2"/>
    <property type="match status" value="3"/>
</dbReference>
<feature type="disulfide bond" evidence="6">
    <location>
        <begin position="889"/>
        <end position="899"/>
    </location>
</feature>
<keyword evidence="5" id="KW-0325">Glycoprotein</keyword>
<keyword evidence="4 6" id="KW-1015">Disulfide bond</keyword>
<evidence type="ECO:0000256" key="7">
    <source>
        <dbReference type="SAM" id="MobiDB-lite"/>
    </source>
</evidence>
<dbReference type="GeneID" id="136823986"/>
<name>A0A7M5TUB7_9CNID</name>
<feature type="disulfide bond" evidence="6">
    <location>
        <begin position="873"/>
        <end position="882"/>
    </location>
</feature>
<dbReference type="PANTHER" id="PTHR45836">
    <property type="entry name" value="SLIT HOMOLOG"/>
    <property type="match status" value="1"/>
</dbReference>
<dbReference type="SUPFAM" id="SSF57184">
    <property type="entry name" value="Growth factor receptor domain"/>
    <property type="match status" value="3"/>
</dbReference>
<evidence type="ECO:0000256" key="9">
    <source>
        <dbReference type="SAM" id="SignalP"/>
    </source>
</evidence>
<comment type="caution">
    <text evidence="6">Lacks conserved residue(s) required for the propagation of feature annotation.</text>
</comment>
<feature type="disulfide bond" evidence="6">
    <location>
        <begin position="952"/>
        <end position="961"/>
    </location>
</feature>
<dbReference type="GO" id="GO:0007411">
    <property type="term" value="P:axon guidance"/>
    <property type="evidence" value="ECO:0007669"/>
    <property type="project" value="TreeGrafter"/>
</dbReference>
<protein>
    <recommendedName>
        <fullName evidence="10">EGF-like domain-containing protein</fullName>
    </recommendedName>
</protein>